<reference evidence="2" key="1">
    <citation type="submission" date="2016-07" db="EMBL/GenBank/DDBJ databases">
        <authorList>
            <person name="Bretaudeau A."/>
        </authorList>
    </citation>
    <scope>NUCLEOTIDE SEQUENCE</scope>
    <source>
        <strain evidence="2">Rice</strain>
        <tissue evidence="2">Whole body</tissue>
    </source>
</reference>
<evidence type="ECO:0000256" key="1">
    <source>
        <dbReference type="SAM" id="MobiDB-lite"/>
    </source>
</evidence>
<accession>A0A2H1V5E1</accession>
<protein>
    <submittedName>
        <fullName evidence="2">SFRICE_004404</fullName>
    </submittedName>
</protein>
<feature type="non-terminal residue" evidence="2">
    <location>
        <position position="74"/>
    </location>
</feature>
<evidence type="ECO:0000313" key="2">
    <source>
        <dbReference type="EMBL" id="SOQ36047.1"/>
    </source>
</evidence>
<sequence>MADSDRIVYPDEVAEAKADAIAAAEAEDKTSGGDSNTVDTPAPGGIIMRNAITVPDNCPPGHKMGADGVCREVF</sequence>
<feature type="region of interest" description="Disordered" evidence="1">
    <location>
        <begin position="24"/>
        <end position="45"/>
    </location>
</feature>
<proteinExistence type="predicted"/>
<name>A0A2H1V5E1_SPOFR</name>
<dbReference type="EMBL" id="ODYU01000764">
    <property type="protein sequence ID" value="SOQ36047.1"/>
    <property type="molecule type" value="Genomic_DNA"/>
</dbReference>
<gene>
    <name evidence="2" type="ORF">SFRICE_004404</name>
</gene>
<dbReference type="AlphaFoldDB" id="A0A2H1V5E1"/>
<organism evidence="2">
    <name type="scientific">Spodoptera frugiperda</name>
    <name type="common">Fall armyworm</name>
    <dbReference type="NCBI Taxonomy" id="7108"/>
    <lineage>
        <taxon>Eukaryota</taxon>
        <taxon>Metazoa</taxon>
        <taxon>Ecdysozoa</taxon>
        <taxon>Arthropoda</taxon>
        <taxon>Hexapoda</taxon>
        <taxon>Insecta</taxon>
        <taxon>Pterygota</taxon>
        <taxon>Neoptera</taxon>
        <taxon>Endopterygota</taxon>
        <taxon>Lepidoptera</taxon>
        <taxon>Glossata</taxon>
        <taxon>Ditrysia</taxon>
        <taxon>Noctuoidea</taxon>
        <taxon>Noctuidae</taxon>
        <taxon>Amphipyrinae</taxon>
        <taxon>Spodoptera</taxon>
    </lineage>
</organism>